<dbReference type="Pfam" id="PF25873">
    <property type="entry name" value="WHD_MalT"/>
    <property type="match status" value="1"/>
</dbReference>
<accession>A0ABW9HBK0</accession>
<dbReference type="SMART" id="SM00421">
    <property type="entry name" value="HTH_LUXR"/>
    <property type="match status" value="1"/>
</dbReference>
<evidence type="ECO:0000259" key="4">
    <source>
        <dbReference type="PROSITE" id="PS50043"/>
    </source>
</evidence>
<keyword evidence="1" id="KW-0805">Transcription regulation</keyword>
<proteinExistence type="predicted"/>
<evidence type="ECO:0000313" key="5">
    <source>
        <dbReference type="EMBL" id="MFM9519525.1"/>
    </source>
</evidence>
<keyword evidence="2" id="KW-0238">DNA-binding</keyword>
<name>A0ABW9HBK0_9PSED</name>
<evidence type="ECO:0000256" key="1">
    <source>
        <dbReference type="ARBA" id="ARBA00023015"/>
    </source>
</evidence>
<dbReference type="InterPro" id="IPR016032">
    <property type="entry name" value="Sig_transdc_resp-reg_C-effctor"/>
</dbReference>
<dbReference type="InterPro" id="IPR011990">
    <property type="entry name" value="TPR-like_helical_dom_sf"/>
</dbReference>
<dbReference type="RefSeq" id="WP_409079000.1">
    <property type="nucleotide sequence ID" value="NZ_CP178857.1"/>
</dbReference>
<dbReference type="Pfam" id="PF00196">
    <property type="entry name" value="GerE"/>
    <property type="match status" value="1"/>
</dbReference>
<protein>
    <submittedName>
        <fullName evidence="5">LuxR C-terminal-related transcriptional regulator</fullName>
    </submittedName>
</protein>
<dbReference type="EMBL" id="JBJVNW010000010">
    <property type="protein sequence ID" value="MFM9519525.1"/>
    <property type="molecule type" value="Genomic_DNA"/>
</dbReference>
<dbReference type="PRINTS" id="PR00038">
    <property type="entry name" value="HTHLUXR"/>
</dbReference>
<dbReference type="Gene3D" id="1.25.40.10">
    <property type="entry name" value="Tetratricopeptide repeat domain"/>
    <property type="match status" value="1"/>
</dbReference>
<dbReference type="Proteomes" id="UP001631987">
    <property type="component" value="Unassembled WGS sequence"/>
</dbReference>
<dbReference type="CDD" id="cd06170">
    <property type="entry name" value="LuxR_C_like"/>
    <property type="match status" value="1"/>
</dbReference>
<dbReference type="SUPFAM" id="SSF52540">
    <property type="entry name" value="P-loop containing nucleoside triphosphate hydrolases"/>
    <property type="match status" value="1"/>
</dbReference>
<gene>
    <name evidence="5" type="ORF">ACKKH4_20035</name>
</gene>
<evidence type="ECO:0000256" key="3">
    <source>
        <dbReference type="ARBA" id="ARBA00023163"/>
    </source>
</evidence>
<evidence type="ECO:0000256" key="2">
    <source>
        <dbReference type="ARBA" id="ARBA00023125"/>
    </source>
</evidence>
<feature type="domain" description="HTH luxR-type" evidence="4">
    <location>
        <begin position="765"/>
        <end position="830"/>
    </location>
</feature>
<dbReference type="PANTHER" id="PTHR44688:SF16">
    <property type="entry name" value="DNA-BINDING TRANSCRIPTIONAL ACTIVATOR DEVR_DOSR"/>
    <property type="match status" value="1"/>
</dbReference>
<comment type="caution">
    <text evidence="5">The sequence shown here is derived from an EMBL/GenBank/DDBJ whole genome shotgun (WGS) entry which is preliminary data.</text>
</comment>
<dbReference type="PANTHER" id="PTHR44688">
    <property type="entry name" value="DNA-BINDING TRANSCRIPTIONAL ACTIVATOR DEVR_DOSR"/>
    <property type="match status" value="1"/>
</dbReference>
<dbReference type="InterPro" id="IPR036388">
    <property type="entry name" value="WH-like_DNA-bd_sf"/>
</dbReference>
<dbReference type="InterPro" id="IPR027417">
    <property type="entry name" value="P-loop_NTPase"/>
</dbReference>
<sequence length="833" mass="92090">MPPLPNGFIPRCRLRDALLEARCRLRLIWAPAGCGKSLLLRECARQCPVDVPLLWFDLQGRQLQEMEWLDCLAAALGLEHADFQSVQTHLQQRQTPVWLMLDGLPGAIEGSLDDCLNRLLQASSCQVQWWIASRRRPALPLTRLLLEGELFELGAAQMALTADELTAVLHGRGQTVQPWAVDELLARTGGWYTGIRLHLHGAGQGHASGHETDAALLQRYLEEEVLAALPAAWQQTLCTLAYLPAFDAGLCEHLLASVEGAPPIDRLYECGQFIEVLDNRHQRFRVWPAITGVLARQVDEAAKQALYRRACDWYRREHQVRPAIELALLASDGELAAELLQQLPLESLFQGRELARVLSGCKILPRDLLCRTPSLLILDAWALLLSGRLEAAAQSANRLQRFLPQPGARQQRELLAQWQVLTAMIAAQRGQPLPSNSDLGEALALLSPAACAQQLMTRMAFIELAQVDAHLETAHDLSGTATRLARERGSLGLEALLVLQHVQLLGIRGELTRAESLLRQLQGELNGTWAEPDLLWGRTQVRLGEILLKQGRYPEAAGHFQNGLHAGLACEDPLVIDAYIGLAALDAAADDLDQAFTRLAQAKRLMQWRNIAEPLYMGPLVLAYGELWLQQGRPERAGQALEKILAHYRGAGACKPPFGSPELVQRLELLFCQVRTASGQDVRVQLESMLKRALLQGRRTLACELWLSLAEAQYAQNLQGKAQMSLLDGLALARQIGLKHALCVCSQRSPGLTRWGKDVFNDATVCTTAVLLSQRELSVLEMISRGLSNQEIAESLFISLHTVKSHAQKINVKLGVSRRTQAVVRAKMLGLVA</sequence>
<dbReference type="SUPFAM" id="SSF46894">
    <property type="entry name" value="C-terminal effector domain of the bipartite response regulators"/>
    <property type="match status" value="1"/>
</dbReference>
<reference evidence="5 6" key="1">
    <citation type="submission" date="2024-12" db="EMBL/GenBank/DDBJ databases">
        <title>Pseudomonas species isolated from Lotus nodules promote plant growth.</title>
        <authorList>
            <person name="Yu Y.-H."/>
            <person name="Kurtenbach J."/>
            <person name="Crosbie D."/>
            <person name="Brachmann A."/>
            <person name="Marin M."/>
        </authorList>
    </citation>
    <scope>NUCLEOTIDE SEQUENCE [LARGE SCALE GENOMIC DNA]</scope>
    <source>
        <strain evidence="5 6">PLb12A</strain>
    </source>
</reference>
<dbReference type="Gene3D" id="1.10.10.10">
    <property type="entry name" value="Winged helix-like DNA-binding domain superfamily/Winged helix DNA-binding domain"/>
    <property type="match status" value="1"/>
</dbReference>
<evidence type="ECO:0000313" key="6">
    <source>
        <dbReference type="Proteomes" id="UP001631987"/>
    </source>
</evidence>
<dbReference type="PROSITE" id="PS50043">
    <property type="entry name" value="HTH_LUXR_2"/>
    <property type="match status" value="1"/>
</dbReference>
<keyword evidence="6" id="KW-1185">Reference proteome</keyword>
<dbReference type="InterPro" id="IPR041617">
    <property type="entry name" value="TPR_MalT"/>
</dbReference>
<dbReference type="SUPFAM" id="SSF48452">
    <property type="entry name" value="TPR-like"/>
    <property type="match status" value="1"/>
</dbReference>
<keyword evidence="3" id="KW-0804">Transcription</keyword>
<dbReference type="InterPro" id="IPR000792">
    <property type="entry name" value="Tscrpt_reg_LuxR_C"/>
</dbReference>
<organism evidence="5 6">
    <name type="scientific">Pseudomonas monachiensis</name>
    <dbReference type="NCBI Taxonomy" id="3060212"/>
    <lineage>
        <taxon>Bacteria</taxon>
        <taxon>Pseudomonadati</taxon>
        <taxon>Pseudomonadota</taxon>
        <taxon>Gammaproteobacteria</taxon>
        <taxon>Pseudomonadales</taxon>
        <taxon>Pseudomonadaceae</taxon>
        <taxon>Pseudomonas</taxon>
    </lineage>
</organism>
<dbReference type="InterPro" id="IPR059106">
    <property type="entry name" value="WHD_MalT"/>
</dbReference>
<dbReference type="Pfam" id="PF17874">
    <property type="entry name" value="TPR_MalT"/>
    <property type="match status" value="1"/>
</dbReference>